<keyword evidence="2" id="KW-1133">Transmembrane helix</keyword>
<evidence type="ECO:0000256" key="1">
    <source>
        <dbReference type="SAM" id="MobiDB-lite"/>
    </source>
</evidence>
<dbReference type="KEGG" id="fcy:FRACYDRAFT_250112"/>
<feature type="region of interest" description="Disordered" evidence="1">
    <location>
        <begin position="278"/>
        <end position="305"/>
    </location>
</feature>
<accession>A0A1E7ER61</accession>
<evidence type="ECO:0008006" key="5">
    <source>
        <dbReference type="Google" id="ProtNLM"/>
    </source>
</evidence>
<dbReference type="Gene3D" id="3.40.50.300">
    <property type="entry name" value="P-loop containing nucleotide triphosphate hydrolases"/>
    <property type="match status" value="2"/>
</dbReference>
<name>A0A1E7ER61_9STRA</name>
<feature type="transmembrane region" description="Helical" evidence="2">
    <location>
        <begin position="12"/>
        <end position="29"/>
    </location>
</feature>
<keyword evidence="2" id="KW-0472">Membrane</keyword>
<dbReference type="OrthoDB" id="45967at2759"/>
<feature type="compositionally biased region" description="Low complexity" evidence="1">
    <location>
        <begin position="150"/>
        <end position="170"/>
    </location>
</feature>
<protein>
    <recommendedName>
        <fullName evidence="5">Sulfotransferase domain-containing protein</fullName>
    </recommendedName>
</protein>
<keyword evidence="2" id="KW-0812">Transmembrane</keyword>
<gene>
    <name evidence="3" type="ORF">FRACYDRAFT_250112</name>
</gene>
<feature type="region of interest" description="Disordered" evidence="1">
    <location>
        <begin position="126"/>
        <end position="171"/>
    </location>
</feature>
<keyword evidence="4" id="KW-1185">Reference proteome</keyword>
<dbReference type="InParanoid" id="A0A1E7ER61"/>
<reference evidence="3 4" key="1">
    <citation type="submission" date="2016-09" db="EMBL/GenBank/DDBJ databases">
        <title>Extensive genetic diversity and differential bi-allelic expression allows diatom success in the polar Southern Ocean.</title>
        <authorList>
            <consortium name="DOE Joint Genome Institute"/>
            <person name="Mock T."/>
            <person name="Otillar R.P."/>
            <person name="Strauss J."/>
            <person name="Dupont C."/>
            <person name="Frickenhaus S."/>
            <person name="Maumus F."/>
            <person name="Mcmullan M."/>
            <person name="Sanges R."/>
            <person name="Schmutz J."/>
            <person name="Toseland A."/>
            <person name="Valas R."/>
            <person name="Veluchamy A."/>
            <person name="Ward B.J."/>
            <person name="Allen A."/>
            <person name="Barry K."/>
            <person name="Falciatore A."/>
            <person name="Ferrante M."/>
            <person name="Fortunato A.E."/>
            <person name="Gloeckner G."/>
            <person name="Gruber A."/>
            <person name="Hipkin R."/>
            <person name="Janech M."/>
            <person name="Kroth P."/>
            <person name="Leese F."/>
            <person name="Lindquist E."/>
            <person name="Lyon B.R."/>
            <person name="Martin J."/>
            <person name="Mayer C."/>
            <person name="Parker M."/>
            <person name="Quesneville H."/>
            <person name="Raymond J."/>
            <person name="Uhlig C."/>
            <person name="Valentin K.U."/>
            <person name="Worden A.Z."/>
            <person name="Armbrust E.V."/>
            <person name="Bowler C."/>
            <person name="Green B."/>
            <person name="Moulton V."/>
            <person name="Van Oosterhout C."/>
            <person name="Grigoriev I."/>
        </authorList>
    </citation>
    <scope>NUCLEOTIDE SEQUENCE [LARGE SCALE GENOMIC DNA]</scope>
    <source>
        <strain evidence="3 4">CCMP1102</strain>
    </source>
</reference>
<feature type="compositionally biased region" description="Low complexity" evidence="1">
    <location>
        <begin position="132"/>
        <end position="142"/>
    </location>
</feature>
<dbReference type="Proteomes" id="UP000095751">
    <property type="component" value="Unassembled WGS sequence"/>
</dbReference>
<dbReference type="InterPro" id="IPR027417">
    <property type="entry name" value="P-loop_NTPase"/>
</dbReference>
<dbReference type="AlphaFoldDB" id="A0A1E7ER61"/>
<evidence type="ECO:0000313" key="3">
    <source>
        <dbReference type="EMBL" id="OEU08319.1"/>
    </source>
</evidence>
<evidence type="ECO:0000256" key="2">
    <source>
        <dbReference type="SAM" id="Phobius"/>
    </source>
</evidence>
<evidence type="ECO:0000313" key="4">
    <source>
        <dbReference type="Proteomes" id="UP000095751"/>
    </source>
</evidence>
<proteinExistence type="predicted"/>
<dbReference type="EMBL" id="KV784381">
    <property type="protein sequence ID" value="OEU08319.1"/>
    <property type="molecule type" value="Genomic_DNA"/>
</dbReference>
<organism evidence="3 4">
    <name type="scientific">Fragilariopsis cylindrus CCMP1102</name>
    <dbReference type="NCBI Taxonomy" id="635003"/>
    <lineage>
        <taxon>Eukaryota</taxon>
        <taxon>Sar</taxon>
        <taxon>Stramenopiles</taxon>
        <taxon>Ochrophyta</taxon>
        <taxon>Bacillariophyta</taxon>
        <taxon>Bacillariophyceae</taxon>
        <taxon>Bacillariophycidae</taxon>
        <taxon>Bacillariales</taxon>
        <taxon>Bacillariaceae</taxon>
        <taxon>Fragilariopsis</taxon>
    </lineage>
</organism>
<sequence>MAGYDYLRRKRFGFMSLGIPFIFVSFLVLNRSGVVHHEQASQTTSYTSSTSNSNKIGKSQLGLLSQLPPPLDPSEIILTHRDRGTLPDFSNGGIIVFYHIYKTGGSTVGKLFNEIFQRDRFKRDQHFNGFGNSNNKNNNNNKSRMRNKTKSSSASSSSNYQPPPSNNTSPKLYFTMIRKNVGWKRDCLATLNIAEKEKKLILLELHVEHPAPNFPSLVELAPMIQHWRKEADNRNVGFFAFTMVREPVAHALSFFNFFHVGHNDDQATKSAPDDLVWKQQQQDTGTDADADTDTNDSQQQQNDHIPTCQVDKVHDALFKSMDWVGTTEHMQNETLPLLTKLIVNDPSLGRKNNPYKVFDKAGGTPGMKKKDLSNEGLSQILEQTNLDRRLYGDVQRNFALTDFGWDYESLV</sequence>